<evidence type="ECO:0000259" key="3">
    <source>
        <dbReference type="PROSITE" id="PS50113"/>
    </source>
</evidence>
<dbReference type="InterPro" id="IPR001610">
    <property type="entry name" value="PAC"/>
</dbReference>
<evidence type="ECO:0000256" key="1">
    <source>
        <dbReference type="SAM" id="Coils"/>
    </source>
</evidence>
<dbReference type="SMART" id="SM00091">
    <property type="entry name" value="PAS"/>
    <property type="match status" value="2"/>
</dbReference>
<dbReference type="InterPro" id="IPR003607">
    <property type="entry name" value="HD/PDEase_dom"/>
</dbReference>
<dbReference type="InterPro" id="IPR037522">
    <property type="entry name" value="HD_GYP_dom"/>
</dbReference>
<accession>A0A2L2XA55</accession>
<feature type="domain" description="PAS" evidence="2">
    <location>
        <begin position="171"/>
        <end position="216"/>
    </location>
</feature>
<comment type="caution">
    <text evidence="5">The sequence shown here is derived from an EMBL/GenBank/DDBJ whole genome shotgun (WGS) entry which is preliminary data.</text>
</comment>
<dbReference type="PROSITE" id="PS50113">
    <property type="entry name" value="PAC"/>
    <property type="match status" value="1"/>
</dbReference>
<gene>
    <name evidence="5" type="ORF">DCCM_2135</name>
</gene>
<dbReference type="SUPFAM" id="SSF109604">
    <property type="entry name" value="HD-domain/PDEase-like"/>
    <property type="match status" value="1"/>
</dbReference>
<feature type="domain" description="PAC" evidence="3">
    <location>
        <begin position="118"/>
        <end position="170"/>
    </location>
</feature>
<dbReference type="Pfam" id="PF13426">
    <property type="entry name" value="PAS_9"/>
    <property type="match status" value="2"/>
</dbReference>
<keyword evidence="6" id="KW-1185">Reference proteome</keyword>
<dbReference type="PROSITE" id="PS50112">
    <property type="entry name" value="PAS"/>
    <property type="match status" value="2"/>
</dbReference>
<dbReference type="EMBL" id="BFAV01000073">
    <property type="protein sequence ID" value="GBF33038.1"/>
    <property type="molecule type" value="Genomic_DNA"/>
</dbReference>
<name>A0A2L2XA55_9FIRM</name>
<dbReference type="InterPro" id="IPR000014">
    <property type="entry name" value="PAS"/>
</dbReference>
<feature type="coiled-coil region" evidence="1">
    <location>
        <begin position="20"/>
        <end position="50"/>
    </location>
</feature>
<organism evidence="5 6">
    <name type="scientific">Desulfocucumis palustris</name>
    <dbReference type="NCBI Taxonomy" id="1898651"/>
    <lineage>
        <taxon>Bacteria</taxon>
        <taxon>Bacillati</taxon>
        <taxon>Bacillota</taxon>
        <taxon>Clostridia</taxon>
        <taxon>Eubacteriales</taxon>
        <taxon>Desulfocucumaceae</taxon>
        <taxon>Desulfocucumis</taxon>
    </lineage>
</organism>
<dbReference type="NCBIfam" id="TIGR00229">
    <property type="entry name" value="sensory_box"/>
    <property type="match status" value="2"/>
</dbReference>
<dbReference type="Gene3D" id="1.10.3210.10">
    <property type="entry name" value="Hypothetical protein af1432"/>
    <property type="match status" value="1"/>
</dbReference>
<dbReference type="Pfam" id="PF13487">
    <property type="entry name" value="HD_5"/>
    <property type="match status" value="1"/>
</dbReference>
<dbReference type="SMART" id="SM00086">
    <property type="entry name" value="PAC"/>
    <property type="match status" value="2"/>
</dbReference>
<dbReference type="PANTHER" id="PTHR43155:SF2">
    <property type="entry name" value="CYCLIC DI-GMP PHOSPHODIESTERASE PA4108"/>
    <property type="match status" value="1"/>
</dbReference>
<keyword evidence="1" id="KW-0175">Coiled coil</keyword>
<proteinExistence type="predicted"/>
<dbReference type="InterPro" id="IPR000700">
    <property type="entry name" value="PAS-assoc_C"/>
</dbReference>
<dbReference type="CDD" id="cd00130">
    <property type="entry name" value="PAS"/>
    <property type="match status" value="2"/>
</dbReference>
<sequence length="490" mass="55151">MKRVRNKKVTKRLSQITVVNEIMKQQLEEYKKTEEALERSNRQNKLILEAVVDGIYGVDLNGNTTFVNPAAVRITGFGPEDMIGRNQHQILHHTKEPGLPYHHNDCPIHATMRDGIPRQLNNEIFWRKDGSSFPVEYTCTPVSENGKVAGAVVVFRDITSRRMAEAALRESEERYRSLVEQSSDGIYIFDPVTRKVQEANAQFLTMMGYSEIEFGGLLLDDFILADSDSIYKNITKVLTERQVNIGTRKYMRRDGLPVDVEIVASLISYGSDHVVMVNVRDITERRRAEEVINKSFANLKSTLKETVNALSATAEKRDPYTAGHQQRVASLACAIAMEMNLGEDMVEGIHVAATLHDIGKIYVPAEILSKPGRLTDIEMELIKTHPQMGNDIIKRIPFTYPVAEIVLQHQERFDGSGYPSGLAGEEILLEARILSVADVVEAIASHRPYRPALGIDKALEEIHRNRARLYDPLAVDACLSLFKDKGFSFN</sequence>
<dbReference type="PANTHER" id="PTHR43155">
    <property type="entry name" value="CYCLIC DI-GMP PHOSPHODIESTERASE PA4108-RELATED"/>
    <property type="match status" value="1"/>
</dbReference>
<dbReference type="SUPFAM" id="SSF55785">
    <property type="entry name" value="PYP-like sensor domain (PAS domain)"/>
    <property type="match status" value="2"/>
</dbReference>
<protein>
    <submittedName>
        <fullName evidence="5">Sensory box HDIG domain protein</fullName>
    </submittedName>
</protein>
<dbReference type="CDD" id="cd00077">
    <property type="entry name" value="HDc"/>
    <property type="match status" value="1"/>
</dbReference>
<dbReference type="SMART" id="SM00471">
    <property type="entry name" value="HDc"/>
    <property type="match status" value="1"/>
</dbReference>
<dbReference type="PROSITE" id="PS51832">
    <property type="entry name" value="HD_GYP"/>
    <property type="match status" value="1"/>
</dbReference>
<feature type="domain" description="PAS" evidence="2">
    <location>
        <begin position="40"/>
        <end position="92"/>
    </location>
</feature>
<dbReference type="InterPro" id="IPR035965">
    <property type="entry name" value="PAS-like_dom_sf"/>
</dbReference>
<feature type="domain" description="HD-GYP" evidence="4">
    <location>
        <begin position="299"/>
        <end position="490"/>
    </location>
</feature>
<evidence type="ECO:0000259" key="4">
    <source>
        <dbReference type="PROSITE" id="PS51832"/>
    </source>
</evidence>
<dbReference type="AlphaFoldDB" id="A0A2L2XA55"/>
<evidence type="ECO:0000259" key="2">
    <source>
        <dbReference type="PROSITE" id="PS50112"/>
    </source>
</evidence>
<evidence type="ECO:0000313" key="5">
    <source>
        <dbReference type="EMBL" id="GBF33038.1"/>
    </source>
</evidence>
<dbReference type="Gene3D" id="3.30.450.20">
    <property type="entry name" value="PAS domain"/>
    <property type="match status" value="2"/>
</dbReference>
<reference evidence="6" key="1">
    <citation type="submission" date="2018-02" db="EMBL/GenBank/DDBJ databases">
        <title>Genome sequence of Desulfocucumis palustris strain NAW-5.</title>
        <authorList>
            <person name="Watanabe M."/>
            <person name="Kojima H."/>
            <person name="Fukui M."/>
        </authorList>
    </citation>
    <scope>NUCLEOTIDE SEQUENCE [LARGE SCALE GENOMIC DNA]</scope>
    <source>
        <strain evidence="6">NAW-5</strain>
    </source>
</reference>
<dbReference type="Proteomes" id="UP000239549">
    <property type="component" value="Unassembled WGS sequence"/>
</dbReference>
<evidence type="ECO:0000313" key="6">
    <source>
        <dbReference type="Proteomes" id="UP000239549"/>
    </source>
</evidence>